<reference evidence="3" key="1">
    <citation type="journal article" date="2014" name="Int. J. Syst. Evol. Microbiol.">
        <title>Complete genome sequence of Corynebacterium casei LMG S-19264T (=DSM 44701T), isolated from a smear-ripened cheese.</title>
        <authorList>
            <consortium name="US DOE Joint Genome Institute (JGI-PGF)"/>
            <person name="Walter F."/>
            <person name="Albersmeier A."/>
            <person name="Kalinowski J."/>
            <person name="Ruckert C."/>
        </authorList>
    </citation>
    <scope>NUCLEOTIDE SEQUENCE</scope>
    <source>
        <strain evidence="3">VKM B-2789</strain>
    </source>
</reference>
<dbReference type="Pfam" id="PF07859">
    <property type="entry name" value="Abhydrolase_3"/>
    <property type="match status" value="1"/>
</dbReference>
<evidence type="ECO:0000256" key="1">
    <source>
        <dbReference type="ARBA" id="ARBA00022801"/>
    </source>
</evidence>
<protein>
    <recommendedName>
        <fullName evidence="2">Alpha/beta hydrolase fold-3 domain-containing protein</fullName>
    </recommendedName>
</protein>
<feature type="domain" description="Alpha/beta hydrolase fold-3" evidence="2">
    <location>
        <begin position="138"/>
        <end position="342"/>
    </location>
</feature>
<dbReference type="GO" id="GO:0016787">
    <property type="term" value="F:hydrolase activity"/>
    <property type="evidence" value="ECO:0007669"/>
    <property type="project" value="UniProtKB-KW"/>
</dbReference>
<proteinExistence type="predicted"/>
<comment type="caution">
    <text evidence="3">The sequence shown here is derived from an EMBL/GenBank/DDBJ whole genome shotgun (WGS) entry which is preliminary data.</text>
</comment>
<reference evidence="3" key="2">
    <citation type="submission" date="2023-01" db="EMBL/GenBank/DDBJ databases">
        <authorList>
            <person name="Sun Q."/>
            <person name="Evtushenko L."/>
        </authorList>
    </citation>
    <scope>NUCLEOTIDE SEQUENCE</scope>
    <source>
        <strain evidence="3">VKM B-2789</strain>
    </source>
</reference>
<dbReference type="SUPFAM" id="SSF53474">
    <property type="entry name" value="alpha/beta-Hydrolases"/>
    <property type="match status" value="1"/>
</dbReference>
<dbReference type="InterPro" id="IPR050300">
    <property type="entry name" value="GDXG_lipolytic_enzyme"/>
</dbReference>
<dbReference type="EMBL" id="BSFM01000014">
    <property type="protein sequence ID" value="GLK85187.1"/>
    <property type="molecule type" value="Genomic_DNA"/>
</dbReference>
<dbReference type="Gene3D" id="3.40.50.1820">
    <property type="entry name" value="alpha/beta hydrolase"/>
    <property type="match status" value="1"/>
</dbReference>
<accession>A0A9W6JXY9</accession>
<gene>
    <name evidence="3" type="ORF">GCM10017653_32570</name>
</gene>
<sequence>MLVLDPNPKVHLASDSMSSANAIMERTLPMAAQSSTPAPALPGRDTPTLTLDPALFDPASISPETRAVNAGIVKALGAIPDRWVFPMAVLRKLRLDGKGPFPLAPESPYARVEEIDGPHGPVSLRIYTPPEAAKGVYLHLHGGGWCLGSARENDGLNHRLVERTGFAVVSVDYRLAPENPWPAAPDDCEAAALWLVREGKARFGTERFVIGGESAGANLAAATLLRLRDRHGLTPFRAANLNAGCYDLGLTPSARGWGDEPLVLNTKDINVFVGHYLRECGEVATPDISPLHGDLSGLPPALFTIGTRDALLDDTLFMAPRWLAAGNRTELAIYPGGCHVFIGFPGSLADQALARIAGFLAAS</sequence>
<evidence type="ECO:0000259" key="2">
    <source>
        <dbReference type="Pfam" id="PF07859"/>
    </source>
</evidence>
<evidence type="ECO:0000313" key="4">
    <source>
        <dbReference type="Proteomes" id="UP001143330"/>
    </source>
</evidence>
<dbReference type="Proteomes" id="UP001143330">
    <property type="component" value="Unassembled WGS sequence"/>
</dbReference>
<dbReference type="InterPro" id="IPR029058">
    <property type="entry name" value="AB_hydrolase_fold"/>
</dbReference>
<dbReference type="AlphaFoldDB" id="A0A9W6JXY9"/>
<dbReference type="PANTHER" id="PTHR48081">
    <property type="entry name" value="AB HYDROLASE SUPERFAMILY PROTEIN C4A8.06C"/>
    <property type="match status" value="1"/>
</dbReference>
<dbReference type="InterPro" id="IPR013094">
    <property type="entry name" value="AB_hydrolase_3"/>
</dbReference>
<evidence type="ECO:0000313" key="3">
    <source>
        <dbReference type="EMBL" id="GLK85187.1"/>
    </source>
</evidence>
<dbReference type="PANTHER" id="PTHR48081:SF8">
    <property type="entry name" value="ALPHA_BETA HYDROLASE FOLD-3 DOMAIN-CONTAINING PROTEIN-RELATED"/>
    <property type="match status" value="1"/>
</dbReference>
<organism evidence="3 4">
    <name type="scientific">Ancylobacter defluvii</name>
    <dbReference type="NCBI Taxonomy" id="1282440"/>
    <lineage>
        <taxon>Bacteria</taxon>
        <taxon>Pseudomonadati</taxon>
        <taxon>Pseudomonadota</taxon>
        <taxon>Alphaproteobacteria</taxon>
        <taxon>Hyphomicrobiales</taxon>
        <taxon>Xanthobacteraceae</taxon>
        <taxon>Ancylobacter</taxon>
    </lineage>
</organism>
<keyword evidence="1" id="KW-0378">Hydrolase</keyword>
<keyword evidence="4" id="KW-1185">Reference proteome</keyword>
<name>A0A9W6JXY9_9HYPH</name>